<evidence type="ECO:0000313" key="4">
    <source>
        <dbReference type="EMBL" id="ASR51433.1"/>
    </source>
</evidence>
<dbReference type="InterPro" id="IPR032875">
    <property type="entry name" value="Succ_CoA_lig_flav_dom"/>
</dbReference>
<protein>
    <submittedName>
        <fullName evidence="4">CoA-binding protein</fullName>
    </submittedName>
</protein>
<accession>A0ABM6M692</accession>
<dbReference type="Pfam" id="PF13607">
    <property type="entry name" value="Succ_CoA_lig"/>
    <property type="match status" value="1"/>
</dbReference>
<dbReference type="Gene3D" id="3.40.50.720">
    <property type="entry name" value="NAD(P)-binding Rossmann-like Domain"/>
    <property type="match status" value="1"/>
</dbReference>
<dbReference type="InterPro" id="IPR036291">
    <property type="entry name" value="NAD(P)-bd_dom_sf"/>
</dbReference>
<dbReference type="RefSeq" id="WP_117352113.1">
    <property type="nucleotide sequence ID" value="NZ_CP020083.1"/>
</dbReference>
<keyword evidence="5" id="KW-1185">Reference proteome</keyword>
<feature type="domain" description="ATP-grasp" evidence="3">
    <location>
        <begin position="504"/>
        <end position="555"/>
    </location>
</feature>
<name>A0ABM6M692_9SPHN</name>
<reference evidence="4 5" key="1">
    <citation type="submission" date="2017-03" db="EMBL/GenBank/DDBJ databases">
        <title>Complete genome sequence of Blastomonas fulva degrading microcsystin LR.</title>
        <authorList>
            <person name="Lee H.-g."/>
            <person name="Jin L."/>
            <person name="oh H.-M."/>
        </authorList>
    </citation>
    <scope>NUCLEOTIDE SEQUENCE [LARGE SCALE GENOMIC DNA]</scope>
    <source>
        <strain evidence="4 5">T2</strain>
    </source>
</reference>
<dbReference type="PANTHER" id="PTHR42793:SF1">
    <property type="entry name" value="PEPTIDYL-LYSINE N-ACETYLTRANSFERASE PATZ"/>
    <property type="match status" value="1"/>
</dbReference>
<dbReference type="SUPFAM" id="SSF52210">
    <property type="entry name" value="Succinyl-CoA synthetase domains"/>
    <property type="match status" value="2"/>
</dbReference>
<dbReference type="Pfam" id="PF13380">
    <property type="entry name" value="CoA_binding_2"/>
    <property type="match status" value="1"/>
</dbReference>
<dbReference type="Gene3D" id="3.30.470.20">
    <property type="entry name" value="ATP-grasp fold, B domain"/>
    <property type="match status" value="1"/>
</dbReference>
<proteinExistence type="predicted"/>
<dbReference type="PANTHER" id="PTHR42793">
    <property type="entry name" value="COA BINDING DOMAIN CONTAINING PROTEIN"/>
    <property type="match status" value="1"/>
</dbReference>
<evidence type="ECO:0000256" key="2">
    <source>
        <dbReference type="PROSITE-ProRule" id="PRU00409"/>
    </source>
</evidence>
<keyword evidence="2" id="KW-0547">Nucleotide-binding</keyword>
<dbReference type="Gene3D" id="3.40.50.261">
    <property type="entry name" value="Succinyl-CoA synthetase domains"/>
    <property type="match status" value="2"/>
</dbReference>
<dbReference type="PROSITE" id="PS50975">
    <property type="entry name" value="ATP_GRASP"/>
    <property type="match status" value="1"/>
</dbReference>
<dbReference type="InterPro" id="IPR016102">
    <property type="entry name" value="Succinyl-CoA_synth-like"/>
</dbReference>
<evidence type="ECO:0000313" key="5">
    <source>
        <dbReference type="Proteomes" id="UP000258016"/>
    </source>
</evidence>
<sequence length="716" mass="74617">MSADTLAPPALATRAASLDRLLRPRSVAIVGASEKPGALGNSVLSNLVRNGFSGDIHLINPKRAEIEGRPCLPSVEALPDGVDCAVLAIPRAAVLDTVRALAGRGVGSAIIFSAGFAEGGEGGLAEQRAIGQVSADSGMVIEGPNCLGMTNFIDRVPLTFVETDATPLGARDGIGVVSQSGAMACVLCTTLASRDLGLSFSISTGNEAASGVEDYVEYLLDDSATKVIAMIVEQFRNPQRFMAAARRARALGKTIVLLHPGKSSAARESAATHTGAMAGDYQLMRVKVERAGAIFAETLEELGDIAEIALRCPIIPAAGVAVLGESGAFKALTLDLCEGLGLDLPKIDDDNAPALRAALPPFVGVSNPLDLTAQGLVEPDLYYRTLAALFDDDRFGSVLAGIIQTDPVTMAIKLPPILRAVRELSPAKPVIFAGLDEGAPIGTDYIDQLRALGIPYFPSTERALRALRRLNAFALRDFAIGDVSPLPAPGLPSRNAVVPEYRAKQVLSALGLPFPRGAFCTSSDEAVAAAASIGFPVVIKAQSAELSHKSDAGGVILNLADADAVRAGWDRLHANVAAYDPGMALDGVLVEGMGERGTELIIGARNDPDWGPVILVGFGGVTAEILQDVRLLPPDLTHEAILRELDLLKSAAILRGFRGSPALDVDAVARLVAALGRILLSEPDIAEIDLNPVIIYPCGKGVIALDALMVTAAQHE</sequence>
<dbReference type="SUPFAM" id="SSF51735">
    <property type="entry name" value="NAD(P)-binding Rossmann-fold domains"/>
    <property type="match status" value="1"/>
</dbReference>
<dbReference type="EMBL" id="CP020083">
    <property type="protein sequence ID" value="ASR51433.1"/>
    <property type="molecule type" value="Genomic_DNA"/>
</dbReference>
<dbReference type="Gene3D" id="3.30.1490.20">
    <property type="entry name" value="ATP-grasp fold, A domain"/>
    <property type="match status" value="1"/>
</dbReference>
<dbReference type="InterPro" id="IPR011761">
    <property type="entry name" value="ATP-grasp"/>
</dbReference>
<dbReference type="SMART" id="SM00881">
    <property type="entry name" value="CoA_binding"/>
    <property type="match status" value="1"/>
</dbReference>
<keyword evidence="1" id="KW-0816">Tricarboxylic acid cycle</keyword>
<dbReference type="SUPFAM" id="SSF56059">
    <property type="entry name" value="Glutathione synthetase ATP-binding domain-like"/>
    <property type="match status" value="1"/>
</dbReference>
<dbReference type="Proteomes" id="UP000258016">
    <property type="component" value="Chromosome"/>
</dbReference>
<dbReference type="Pfam" id="PF13549">
    <property type="entry name" value="ATP-grasp_5"/>
    <property type="match status" value="1"/>
</dbReference>
<dbReference type="InterPro" id="IPR013815">
    <property type="entry name" value="ATP_grasp_subdomain_1"/>
</dbReference>
<keyword evidence="2" id="KW-0067">ATP-binding</keyword>
<organism evidence="4 5">
    <name type="scientific">Blastomonas fulva</name>
    <dbReference type="NCBI Taxonomy" id="1550728"/>
    <lineage>
        <taxon>Bacteria</taxon>
        <taxon>Pseudomonadati</taxon>
        <taxon>Pseudomonadota</taxon>
        <taxon>Alphaproteobacteria</taxon>
        <taxon>Sphingomonadales</taxon>
        <taxon>Sphingomonadaceae</taxon>
        <taxon>Blastomonas</taxon>
    </lineage>
</organism>
<dbReference type="GeneID" id="303485536"/>
<dbReference type="InterPro" id="IPR003781">
    <property type="entry name" value="CoA-bd"/>
</dbReference>
<evidence type="ECO:0000259" key="3">
    <source>
        <dbReference type="PROSITE" id="PS50975"/>
    </source>
</evidence>
<evidence type="ECO:0000256" key="1">
    <source>
        <dbReference type="ARBA" id="ARBA00022532"/>
    </source>
</evidence>
<gene>
    <name evidence="4" type="ORF">B5J99_08140</name>
</gene>